<dbReference type="GeneTree" id="ENSGT00940000165792"/>
<dbReference type="CTD" id="778940"/>
<evidence type="ECO:0000256" key="2">
    <source>
        <dbReference type="ARBA" id="ARBA00022737"/>
    </source>
</evidence>
<reference evidence="8" key="2">
    <citation type="journal article" date="2003" name="Dev. Genes Evol.">
        <title>Genomewide surveys of developmentally relevant genes in Ciona intestinalis.</title>
        <authorList>
            <person name="Satou Y."/>
            <person name="Satoh N."/>
        </authorList>
    </citation>
    <scope>NUCLEOTIDE SEQUENCE</scope>
</reference>
<keyword evidence="4" id="KW-0862">Zinc</keyword>
<dbReference type="Gene3D" id="3.30.160.60">
    <property type="entry name" value="Classic Zinc Finger"/>
    <property type="match status" value="2"/>
</dbReference>
<dbReference type="RefSeq" id="NP_001071970.1">
    <property type="nucleotide sequence ID" value="NM_001078502.1"/>
</dbReference>
<feature type="domain" description="C2H2-type" evidence="7">
    <location>
        <begin position="298"/>
        <end position="327"/>
    </location>
</feature>
<evidence type="ECO:0000313" key="8">
    <source>
        <dbReference type="EMBL" id="BAE06780.1"/>
    </source>
</evidence>
<dbReference type="Pfam" id="PF00096">
    <property type="entry name" value="zf-C2H2"/>
    <property type="match status" value="2"/>
</dbReference>
<name>Q4H2J7_CIOIN</name>
<dbReference type="GeneID" id="778940"/>
<keyword evidence="10" id="KW-1185">Reference proteome</keyword>
<evidence type="ECO:0000313" key="9">
    <source>
        <dbReference type="Ensembl" id="ENSCINP00000003105.3"/>
    </source>
</evidence>
<feature type="domain" description="C2H2-type" evidence="7">
    <location>
        <begin position="328"/>
        <end position="355"/>
    </location>
</feature>
<dbReference type="GeneID" id="780724"/>
<dbReference type="PANTHER" id="PTHR23235">
    <property type="entry name" value="KRUEPPEL-LIKE TRANSCRIPTION FACTOR"/>
    <property type="match status" value="1"/>
</dbReference>
<dbReference type="OrthoDB" id="6365676at2759"/>
<evidence type="ECO:0000256" key="4">
    <source>
        <dbReference type="ARBA" id="ARBA00022833"/>
    </source>
</evidence>
<dbReference type="Ensembl" id="ENSCINT00000003105.3">
    <property type="protein sequence ID" value="ENSCINP00000003105.3"/>
    <property type="gene ID" value="ENSCING00000001565.3"/>
</dbReference>
<dbReference type="AlphaFoldDB" id="Q4H2J7"/>
<dbReference type="InterPro" id="IPR013087">
    <property type="entry name" value="Znf_C2H2_type"/>
</dbReference>
<sequence>MSAQTSSLLQANPPTGPGSALGGAILAHHHASAFVSKMQHVHATPTDHPTSPIGGPDSGSPAESICSTTSSPYHVTPPPSSPPVMTYPHSMTSSSSVLGSSVTSRGFVSNSPYMRSYDPWYPKPVPTDPINPSSSPYVTATSPCPTNVIATSPATSPNYVTTGPTYHPNPWEAALHSTNTWLEMQSLQHHHNQMAAYTPEYHPTFPASTLTPLATNTSLLTSAAAQHHSPYETFKPVLPSAAYTDPTSSLPPMLAAPTLPPAPRNSRRYSGRSNCNCPNCQEAERIGPAAAAFKPKVHSCHIPGCGKVYNKTSHLKAHLRWHTGEKRFACPVCNKRFQRSDHLSKHVKAHTSNGDTSSNTSSIITSSQQDTGEIVNQKMHVTSARDVKPKIAKLVK</sequence>
<dbReference type="EMBL" id="EAAA01001133">
    <property type="status" value="NOT_ANNOTATED_CDS"/>
    <property type="molecule type" value="Genomic_DNA"/>
</dbReference>
<proteinExistence type="evidence at transcript level"/>
<feature type="compositionally biased region" description="Low complexity" evidence="6">
    <location>
        <begin position="83"/>
        <end position="102"/>
    </location>
</feature>
<gene>
    <name evidence="8" type="primary">Ci-ZF(C2H2)-2</name>
    <name evidence="9" type="synonym">zf(c2h2)-2</name>
</gene>
<dbReference type="HOGENOM" id="CLU_058443_0_0_1"/>
<dbReference type="GO" id="GO:0000978">
    <property type="term" value="F:RNA polymerase II cis-regulatory region sequence-specific DNA binding"/>
    <property type="evidence" value="ECO:0000318"/>
    <property type="project" value="GO_Central"/>
</dbReference>
<feature type="region of interest" description="Disordered" evidence="6">
    <location>
        <begin position="38"/>
        <end position="102"/>
    </location>
</feature>
<reference evidence="9" key="5">
    <citation type="journal article" date="2008" name="Genome Biol.">
        <title>Improved genome assembly and evidence-based global gene model set for the chordate Ciona intestinalis: new insight into intron and operon populations.</title>
        <authorList>
            <person name="Satou Y."/>
            <person name="Mineta K."/>
            <person name="Ogasawara M."/>
            <person name="Sasakura Y."/>
            <person name="Shoguchi E."/>
            <person name="Ueno K."/>
            <person name="Yamada L."/>
            <person name="Matsumoto J."/>
            <person name="Wasserscheid J."/>
            <person name="Dewar K."/>
            <person name="Wiley G.B."/>
            <person name="Macmil S.L."/>
            <person name="Roe B.A."/>
            <person name="Zeller R.W."/>
            <person name="Hastings K.E."/>
            <person name="Lemaire P."/>
            <person name="Lindquist E."/>
            <person name="Endo T."/>
            <person name="Hotta K."/>
            <person name="Inaba K."/>
        </authorList>
    </citation>
    <scope>NUCLEOTIDE SEQUENCE [LARGE SCALE GENOMIC DNA]</scope>
    <source>
        <strain evidence="9">wild type</strain>
    </source>
</reference>
<dbReference type="PROSITE" id="PS00028">
    <property type="entry name" value="ZINC_FINGER_C2H2_1"/>
    <property type="match status" value="2"/>
</dbReference>
<accession>A0A1W2VQM6</accession>
<reference evidence="10" key="1">
    <citation type="journal article" date="2002" name="Science">
        <title>The draft genome of Ciona intestinalis: insights into chordate and vertebrate origins.</title>
        <authorList>
            <person name="Dehal P."/>
            <person name="Satou Y."/>
            <person name="Campbell R.K."/>
            <person name="Chapman J."/>
            <person name="Degnan B."/>
            <person name="De Tomaso A."/>
            <person name="Davidson B."/>
            <person name="Di Gregorio A."/>
            <person name="Gelpke M."/>
            <person name="Goodstein D.M."/>
            <person name="Harafuji N."/>
            <person name="Hastings K.E."/>
            <person name="Ho I."/>
            <person name="Hotta K."/>
            <person name="Huang W."/>
            <person name="Kawashima T."/>
            <person name="Lemaire P."/>
            <person name="Martinez D."/>
            <person name="Meinertzhagen I.A."/>
            <person name="Necula S."/>
            <person name="Nonaka M."/>
            <person name="Putnam N."/>
            <person name="Rash S."/>
            <person name="Saiga H."/>
            <person name="Satake M."/>
            <person name="Terry A."/>
            <person name="Yamada L."/>
            <person name="Wang H.G."/>
            <person name="Awazu S."/>
            <person name="Azumi K."/>
            <person name="Boore J."/>
            <person name="Branno M."/>
            <person name="Chin-Bow S."/>
            <person name="DeSantis R."/>
            <person name="Doyle S."/>
            <person name="Francino P."/>
            <person name="Keys D.N."/>
            <person name="Haga S."/>
            <person name="Hayashi H."/>
            <person name="Hino K."/>
            <person name="Imai K.S."/>
            <person name="Inaba K."/>
            <person name="Kano S."/>
            <person name="Kobayashi K."/>
            <person name="Kobayashi M."/>
            <person name="Lee B.I."/>
            <person name="Makabe K.W."/>
            <person name="Manohar C."/>
            <person name="Matassi G."/>
            <person name="Medina M."/>
            <person name="Mochizuki Y."/>
            <person name="Mount S."/>
            <person name="Morishita T."/>
            <person name="Miura S."/>
            <person name="Nakayama A."/>
            <person name="Nishizaka S."/>
            <person name="Nomoto H."/>
            <person name="Ohta F."/>
            <person name="Oishi K."/>
            <person name="Rigoutsos I."/>
            <person name="Sano M."/>
            <person name="Sasaki A."/>
            <person name="Sasakura Y."/>
            <person name="Shoguchi E."/>
            <person name="Shin-i T."/>
            <person name="Spagnuolo A."/>
            <person name="Stainier D."/>
            <person name="Suzuki M.M."/>
            <person name="Tassy O."/>
            <person name="Takatori N."/>
            <person name="Tokuoka M."/>
            <person name="Yagi K."/>
            <person name="Yoshizaki F."/>
            <person name="Wada S."/>
            <person name="Zhang C."/>
            <person name="Hyatt P.D."/>
            <person name="Larimer F."/>
            <person name="Detter C."/>
            <person name="Doggett N."/>
            <person name="Glavina T."/>
            <person name="Hawkins T."/>
            <person name="Richardson P."/>
            <person name="Lucas S."/>
            <person name="Kohara Y."/>
            <person name="Levine M."/>
            <person name="Satoh N."/>
            <person name="Rokhsar D.S."/>
        </authorList>
    </citation>
    <scope>NUCLEOTIDE SEQUENCE [LARGE SCALE GENOMIC DNA]</scope>
</reference>
<reference evidence="8" key="4">
    <citation type="submission" date="2005-04" db="EMBL/GenBank/DDBJ databases">
        <title>Expressed genes in Ciona intestinalis.</title>
        <authorList>
            <person name="Satou Y."/>
        </authorList>
    </citation>
    <scope>NUCLEOTIDE SEQUENCE</scope>
</reference>
<feature type="compositionally biased region" description="Low complexity" evidence="6">
    <location>
        <begin position="351"/>
        <end position="372"/>
    </location>
</feature>
<dbReference type="PROSITE" id="PS50157">
    <property type="entry name" value="ZINC_FINGER_C2H2_2"/>
    <property type="match status" value="2"/>
</dbReference>
<evidence type="ECO:0000256" key="3">
    <source>
        <dbReference type="ARBA" id="ARBA00022771"/>
    </source>
</evidence>
<organism evidence="8">
    <name type="scientific">Ciona intestinalis</name>
    <name type="common">Transparent sea squirt</name>
    <name type="synonym">Ascidia intestinalis</name>
    <dbReference type="NCBI Taxonomy" id="7719"/>
    <lineage>
        <taxon>Eukaryota</taxon>
        <taxon>Metazoa</taxon>
        <taxon>Chordata</taxon>
        <taxon>Tunicata</taxon>
        <taxon>Ascidiacea</taxon>
        <taxon>Phlebobranchia</taxon>
        <taxon>Cionidae</taxon>
        <taxon>Ciona</taxon>
    </lineage>
</organism>
<dbReference type="RefSeq" id="NP_001087210.1">
    <property type="nucleotide sequence ID" value="NM_001093741.1"/>
</dbReference>
<dbReference type="PANTHER" id="PTHR23235:SF170">
    <property type="entry name" value="FI01014P-RELATED"/>
    <property type="match status" value="1"/>
</dbReference>
<keyword evidence="3 5" id="KW-0863">Zinc-finger</keyword>
<dbReference type="Proteomes" id="UP000008144">
    <property type="component" value="Chromosome 13"/>
</dbReference>
<evidence type="ECO:0000313" key="10">
    <source>
        <dbReference type="Proteomes" id="UP000008144"/>
    </source>
</evidence>
<dbReference type="EMBL" id="AB210774">
    <property type="protein sequence ID" value="BAE06779.1"/>
    <property type="molecule type" value="mRNA"/>
</dbReference>
<evidence type="ECO:0000256" key="6">
    <source>
        <dbReference type="SAM" id="MobiDB-lite"/>
    </source>
</evidence>
<protein>
    <submittedName>
        <fullName evidence="8 9">Zinc finger protein</fullName>
    </submittedName>
</protein>
<dbReference type="SMART" id="SM00355">
    <property type="entry name" value="ZnF_C2H2"/>
    <property type="match status" value="2"/>
</dbReference>
<keyword evidence="2" id="KW-0677">Repeat</keyword>
<evidence type="ECO:0000259" key="7">
    <source>
        <dbReference type="PROSITE" id="PS50157"/>
    </source>
</evidence>
<evidence type="ECO:0000256" key="1">
    <source>
        <dbReference type="ARBA" id="ARBA00022723"/>
    </source>
</evidence>
<dbReference type="EMBL" id="AB210775">
    <property type="protein sequence ID" value="BAE06780.1"/>
    <property type="molecule type" value="mRNA"/>
</dbReference>
<dbReference type="GO" id="GO:0006357">
    <property type="term" value="P:regulation of transcription by RNA polymerase II"/>
    <property type="evidence" value="ECO:0000318"/>
    <property type="project" value="GO_Central"/>
</dbReference>
<dbReference type="GO" id="GO:0000981">
    <property type="term" value="F:DNA-binding transcription factor activity, RNA polymerase II-specific"/>
    <property type="evidence" value="ECO:0000318"/>
    <property type="project" value="GO_Central"/>
</dbReference>
<keyword evidence="1" id="KW-0479">Metal-binding</keyword>
<dbReference type="SUPFAM" id="SSF57667">
    <property type="entry name" value="beta-beta-alpha zinc fingers"/>
    <property type="match status" value="1"/>
</dbReference>
<dbReference type="FunFam" id="3.30.160.60:FF:000026">
    <property type="entry name" value="Transcription factor Sp3"/>
    <property type="match status" value="1"/>
</dbReference>
<dbReference type="OMA" id="NTWLEMQ"/>
<feature type="region of interest" description="Disordered" evidence="6">
    <location>
        <begin position="344"/>
        <end position="373"/>
    </location>
</feature>
<feature type="region of interest" description="Disordered" evidence="6">
    <location>
        <begin position="1"/>
        <end position="23"/>
    </location>
</feature>
<evidence type="ECO:0000256" key="5">
    <source>
        <dbReference type="PROSITE-ProRule" id="PRU00042"/>
    </source>
</evidence>
<dbReference type="RefSeq" id="XP_018670097.1">
    <property type="nucleotide sequence ID" value="XM_018814552.1"/>
</dbReference>
<accession>Q4H2J7</accession>
<feature type="compositionally biased region" description="Polar residues" evidence="6">
    <location>
        <begin position="1"/>
        <end position="13"/>
    </location>
</feature>
<reference evidence="9" key="6">
    <citation type="submission" date="2025-05" db="UniProtKB">
        <authorList>
            <consortium name="Ensembl"/>
        </authorList>
    </citation>
    <scope>IDENTIFICATION</scope>
</reference>
<reference evidence="8" key="3">
    <citation type="journal article" date="2004" name="Development">
        <title>Gene expression profiles of transcription factors and signaling molecules in the ascidian embryo: towards a comprehensive understanding of gene networks.</title>
        <authorList>
            <person name="Imai K.S."/>
            <person name="Hino K."/>
            <person name="Yagi K."/>
            <person name="Satoh N."/>
            <person name="Satou Y."/>
        </authorList>
    </citation>
    <scope>NUCLEOTIDE SEQUENCE</scope>
</reference>
<dbReference type="InterPro" id="IPR036236">
    <property type="entry name" value="Znf_C2H2_sf"/>
</dbReference>
<dbReference type="GO" id="GO:0008270">
    <property type="term" value="F:zinc ion binding"/>
    <property type="evidence" value="ECO:0007669"/>
    <property type="project" value="UniProtKB-KW"/>
</dbReference>
<dbReference type="KEGG" id="cin:780724"/>